<dbReference type="AlphaFoldDB" id="A0A4Y9FWM5"/>
<comment type="caution">
    <text evidence="2">The sequence shown here is derived from an EMBL/GenBank/DDBJ whole genome shotgun (WGS) entry which is preliminary data.</text>
</comment>
<keyword evidence="1" id="KW-1133">Transmembrane helix</keyword>
<protein>
    <submittedName>
        <fullName evidence="2">Uncharacterized protein</fullName>
    </submittedName>
</protein>
<evidence type="ECO:0000313" key="3">
    <source>
        <dbReference type="Proteomes" id="UP000298358"/>
    </source>
</evidence>
<accession>A0A4Y9FWM5</accession>
<keyword evidence="1" id="KW-0472">Membrane</keyword>
<reference evidence="2 3" key="1">
    <citation type="submission" date="2019-03" db="EMBL/GenBank/DDBJ databases">
        <title>Diversity of the mouse oral microbiome.</title>
        <authorList>
            <person name="Joseph S."/>
            <person name="Aduse-Opoku J."/>
            <person name="Curtis M."/>
            <person name="Wade W."/>
            <person name="Hashim A."/>
        </authorList>
    </citation>
    <scope>NUCLEOTIDE SEQUENCE [LARGE SCALE GENOMIC DNA]</scope>
    <source>
        <strain evidence="2 3">P1012</strain>
    </source>
</reference>
<keyword evidence="1" id="KW-0812">Transmembrane</keyword>
<dbReference type="EMBL" id="SPQB01000021">
    <property type="protein sequence ID" value="TFU32642.1"/>
    <property type="molecule type" value="Genomic_DNA"/>
</dbReference>
<name>A0A4Y9FWM5_9MICO</name>
<evidence type="ECO:0000313" key="2">
    <source>
        <dbReference type="EMBL" id="TFU32642.1"/>
    </source>
</evidence>
<dbReference type="Proteomes" id="UP000298358">
    <property type="component" value="Unassembled WGS sequence"/>
</dbReference>
<gene>
    <name evidence="2" type="ORF">E4U02_09565</name>
</gene>
<evidence type="ECO:0000256" key="1">
    <source>
        <dbReference type="SAM" id="Phobius"/>
    </source>
</evidence>
<proteinExistence type="predicted"/>
<keyword evidence="3" id="KW-1185">Reference proteome</keyword>
<feature type="transmembrane region" description="Helical" evidence="1">
    <location>
        <begin position="33"/>
        <end position="58"/>
    </location>
</feature>
<dbReference type="RefSeq" id="WP_135114615.1">
    <property type="nucleotide sequence ID" value="NZ_BAAANG010000001.1"/>
</dbReference>
<sequence>MSTISRETRSALRGRIRTLFAESERGAVTLEQVLWAAGIGIVAVAVIAGIVAIINSFAAQIPTGL</sequence>
<organism evidence="2 3">
    <name type="scientific">Microbacterium paludicola</name>
    <dbReference type="NCBI Taxonomy" id="300019"/>
    <lineage>
        <taxon>Bacteria</taxon>
        <taxon>Bacillati</taxon>
        <taxon>Actinomycetota</taxon>
        <taxon>Actinomycetes</taxon>
        <taxon>Micrococcales</taxon>
        <taxon>Microbacteriaceae</taxon>
        <taxon>Microbacterium</taxon>
    </lineage>
</organism>